<comment type="caution">
    <text evidence="1">The sequence shown here is derived from an EMBL/GenBank/DDBJ whole genome shotgun (WGS) entry which is preliminary data.</text>
</comment>
<dbReference type="EMBL" id="JACSEA010000001">
    <property type="protein sequence ID" value="KAF7411873.1"/>
    <property type="molecule type" value="Genomic_DNA"/>
</dbReference>
<evidence type="ECO:0000313" key="1">
    <source>
        <dbReference type="EMBL" id="KAF7411873.1"/>
    </source>
</evidence>
<accession>A0A834NLC3</accession>
<proteinExistence type="predicted"/>
<dbReference type="Proteomes" id="UP000614350">
    <property type="component" value="Unassembled WGS sequence"/>
</dbReference>
<protein>
    <submittedName>
        <fullName evidence="1">Uncharacterized protein</fullName>
    </submittedName>
</protein>
<sequence>MAHGEAPRLQLETGARHVKVGRGGYSRTDVASCASVVRGPRRTIEVEEDISSFSFLTGFFVLRLQEEEEEEEEEQEGSSSLLLILLFKLQFS</sequence>
<organism evidence="1 2">
    <name type="scientific">Vespula vulgaris</name>
    <name type="common">Yellow jacket</name>
    <name type="synonym">Wasp</name>
    <dbReference type="NCBI Taxonomy" id="7454"/>
    <lineage>
        <taxon>Eukaryota</taxon>
        <taxon>Metazoa</taxon>
        <taxon>Ecdysozoa</taxon>
        <taxon>Arthropoda</taxon>
        <taxon>Hexapoda</taxon>
        <taxon>Insecta</taxon>
        <taxon>Pterygota</taxon>
        <taxon>Neoptera</taxon>
        <taxon>Endopterygota</taxon>
        <taxon>Hymenoptera</taxon>
        <taxon>Apocrita</taxon>
        <taxon>Aculeata</taxon>
        <taxon>Vespoidea</taxon>
        <taxon>Vespidae</taxon>
        <taxon>Vespinae</taxon>
        <taxon>Vespula</taxon>
    </lineage>
</organism>
<gene>
    <name evidence="1" type="ORF">HZH66_000769</name>
</gene>
<dbReference type="AlphaFoldDB" id="A0A834NLC3"/>
<keyword evidence="2" id="KW-1185">Reference proteome</keyword>
<evidence type="ECO:0000313" key="2">
    <source>
        <dbReference type="Proteomes" id="UP000614350"/>
    </source>
</evidence>
<name>A0A834NLC3_VESVU</name>
<reference evidence="1" key="1">
    <citation type="journal article" date="2020" name="G3 (Bethesda)">
        <title>High-Quality Assemblies for Three Invasive Social Wasps from the &lt;i&gt;Vespula&lt;/i&gt; Genus.</title>
        <authorList>
            <person name="Harrop T.W.R."/>
            <person name="Guhlin J."/>
            <person name="McLaughlin G.M."/>
            <person name="Permina E."/>
            <person name="Stockwell P."/>
            <person name="Gilligan J."/>
            <person name="Le Lec M.F."/>
            <person name="Gruber M.A.M."/>
            <person name="Quinn O."/>
            <person name="Lovegrove M."/>
            <person name="Duncan E.J."/>
            <person name="Remnant E.J."/>
            <person name="Van Eeckhoven J."/>
            <person name="Graham B."/>
            <person name="Knapp R.A."/>
            <person name="Langford K.W."/>
            <person name="Kronenberg Z."/>
            <person name="Press M.O."/>
            <person name="Eacker S.M."/>
            <person name="Wilson-Rankin E.E."/>
            <person name="Purcell J."/>
            <person name="Lester P.J."/>
            <person name="Dearden P.K."/>
        </authorList>
    </citation>
    <scope>NUCLEOTIDE SEQUENCE</scope>
    <source>
        <strain evidence="1">Marl-1</strain>
    </source>
</reference>